<proteinExistence type="predicted"/>
<dbReference type="KEGG" id="aef:GEV26_13775"/>
<dbReference type="EMBL" id="CP045737">
    <property type="protein sequence ID" value="QGG42357.1"/>
    <property type="molecule type" value="Genomic_DNA"/>
</dbReference>
<gene>
    <name evidence="1" type="ORF">GEV26_13775</name>
</gene>
<reference evidence="1 2" key="1">
    <citation type="submission" date="2019-11" db="EMBL/GenBank/DDBJ databases">
        <authorList>
            <person name="Li J."/>
        </authorList>
    </citation>
    <scope>NUCLEOTIDE SEQUENCE [LARGE SCALE GENOMIC DNA]</scope>
    <source>
        <strain evidence="1 2">MF47</strain>
    </source>
</reference>
<dbReference type="AlphaFoldDB" id="A0A5Q2MGT6"/>
<evidence type="ECO:0000313" key="1">
    <source>
        <dbReference type="EMBL" id="QGG42357.1"/>
    </source>
</evidence>
<name>A0A5Q2MGT6_9ACTN</name>
<protein>
    <submittedName>
        <fullName evidence="1">Uncharacterized protein</fullName>
    </submittedName>
</protein>
<dbReference type="RefSeq" id="WP_153653940.1">
    <property type="nucleotide sequence ID" value="NZ_CP045737.1"/>
</dbReference>
<evidence type="ECO:0000313" key="2">
    <source>
        <dbReference type="Proteomes" id="UP000392064"/>
    </source>
</evidence>
<keyword evidence="2" id="KW-1185">Reference proteome</keyword>
<dbReference type="Proteomes" id="UP000392064">
    <property type="component" value="Chromosome"/>
</dbReference>
<accession>A0A5Q2MGT6</accession>
<sequence>MTVLEVLRTLWHRRVLTLVGLVGVAIAMSLVAAHQDVYWSQANVVFLEPTTDQHPNSLTSASASLVATAGYVEKIVNAGGQKPATAANVTLLGRGVRDGYTVDLPDSGGQWSHNFEQAMLSVQVTGPSEAVVRARLDRLVARIRTVARDIQVTAGVPADDTIRTDLAPTNPGVNLAGGSRIRAVGATALLGLGLTVSAVLGLDRLAARRSGRPRPPRTVTSS</sequence>
<organism evidence="1 2">
    <name type="scientific">Aeromicrobium yanjiei</name>
    <dbReference type="NCBI Taxonomy" id="2662028"/>
    <lineage>
        <taxon>Bacteria</taxon>
        <taxon>Bacillati</taxon>
        <taxon>Actinomycetota</taxon>
        <taxon>Actinomycetes</taxon>
        <taxon>Propionibacteriales</taxon>
        <taxon>Nocardioidaceae</taxon>
        <taxon>Aeromicrobium</taxon>
    </lineage>
</organism>